<protein>
    <submittedName>
        <fullName evidence="2">Uncharacterized protein</fullName>
    </submittedName>
</protein>
<feature type="region of interest" description="Disordered" evidence="1">
    <location>
        <begin position="77"/>
        <end position="107"/>
    </location>
</feature>
<reference evidence="3" key="2">
    <citation type="journal article" date="2008" name="Nucleic Acids Res.">
        <title>The rice annotation project database (RAP-DB): 2008 update.</title>
        <authorList>
            <consortium name="The rice annotation project (RAP)"/>
        </authorList>
    </citation>
    <scope>GENOME REANNOTATION</scope>
    <source>
        <strain evidence="3">cv. Nipponbare</strain>
    </source>
</reference>
<feature type="compositionally biased region" description="Polar residues" evidence="1">
    <location>
        <begin position="94"/>
        <end position="107"/>
    </location>
</feature>
<dbReference type="EMBL" id="AP005165">
    <property type="protein sequence ID" value="BAC83783.1"/>
    <property type="molecule type" value="Genomic_DNA"/>
</dbReference>
<organism evidence="2 3">
    <name type="scientific">Oryza sativa subsp. japonica</name>
    <name type="common">Rice</name>
    <dbReference type="NCBI Taxonomy" id="39947"/>
    <lineage>
        <taxon>Eukaryota</taxon>
        <taxon>Viridiplantae</taxon>
        <taxon>Streptophyta</taxon>
        <taxon>Embryophyta</taxon>
        <taxon>Tracheophyta</taxon>
        <taxon>Spermatophyta</taxon>
        <taxon>Magnoliopsida</taxon>
        <taxon>Liliopsida</taxon>
        <taxon>Poales</taxon>
        <taxon>Poaceae</taxon>
        <taxon>BOP clade</taxon>
        <taxon>Oryzoideae</taxon>
        <taxon>Oryzeae</taxon>
        <taxon>Oryzinae</taxon>
        <taxon>Oryza</taxon>
        <taxon>Oryza sativa</taxon>
    </lineage>
</organism>
<sequence>MPAQGGPGEWRCLPRSAAAAASLPLWGRPFVRARAARARRCGEEEASFFLAAATARRVEIETKRRLQVADNIVIEFPDPYQSTQEKDRSDEDSFSSITSHAARLNSQ</sequence>
<dbReference type="AlphaFoldDB" id="Q6Z4T0"/>
<proteinExistence type="predicted"/>
<name>Q6Z4T0_ORYSJ</name>
<evidence type="ECO:0000256" key="1">
    <source>
        <dbReference type="SAM" id="MobiDB-lite"/>
    </source>
</evidence>
<accession>Q6Z4T0</accession>
<gene>
    <name evidence="2" type="primary">OSJNBa0057M23.120</name>
</gene>
<dbReference type="Proteomes" id="UP000000763">
    <property type="component" value="Chromosome 7"/>
</dbReference>
<evidence type="ECO:0000313" key="2">
    <source>
        <dbReference type="EMBL" id="BAC83783.1"/>
    </source>
</evidence>
<evidence type="ECO:0000313" key="3">
    <source>
        <dbReference type="Proteomes" id="UP000000763"/>
    </source>
</evidence>
<reference evidence="3" key="1">
    <citation type="journal article" date="2005" name="Nature">
        <title>The map-based sequence of the rice genome.</title>
        <authorList>
            <consortium name="International rice genome sequencing project (IRGSP)"/>
            <person name="Matsumoto T."/>
            <person name="Wu J."/>
            <person name="Kanamori H."/>
            <person name="Katayose Y."/>
            <person name="Fujisawa M."/>
            <person name="Namiki N."/>
            <person name="Mizuno H."/>
            <person name="Yamamoto K."/>
            <person name="Antonio B.A."/>
            <person name="Baba T."/>
            <person name="Sakata K."/>
            <person name="Nagamura Y."/>
            <person name="Aoki H."/>
            <person name="Arikawa K."/>
            <person name="Arita K."/>
            <person name="Bito T."/>
            <person name="Chiden Y."/>
            <person name="Fujitsuka N."/>
            <person name="Fukunaka R."/>
            <person name="Hamada M."/>
            <person name="Harada C."/>
            <person name="Hayashi A."/>
            <person name="Hijishita S."/>
            <person name="Honda M."/>
            <person name="Hosokawa S."/>
            <person name="Ichikawa Y."/>
            <person name="Idonuma A."/>
            <person name="Iijima M."/>
            <person name="Ikeda M."/>
            <person name="Ikeno M."/>
            <person name="Ito K."/>
            <person name="Ito S."/>
            <person name="Ito T."/>
            <person name="Ito Y."/>
            <person name="Ito Y."/>
            <person name="Iwabuchi A."/>
            <person name="Kamiya K."/>
            <person name="Karasawa W."/>
            <person name="Kurita K."/>
            <person name="Katagiri S."/>
            <person name="Kikuta A."/>
            <person name="Kobayashi H."/>
            <person name="Kobayashi N."/>
            <person name="Machita K."/>
            <person name="Maehara T."/>
            <person name="Masukawa M."/>
            <person name="Mizubayashi T."/>
            <person name="Mukai Y."/>
            <person name="Nagasaki H."/>
            <person name="Nagata Y."/>
            <person name="Naito S."/>
            <person name="Nakashima M."/>
            <person name="Nakama Y."/>
            <person name="Nakamichi Y."/>
            <person name="Nakamura M."/>
            <person name="Meguro A."/>
            <person name="Negishi M."/>
            <person name="Ohta I."/>
            <person name="Ohta T."/>
            <person name="Okamoto M."/>
            <person name="Ono N."/>
            <person name="Saji S."/>
            <person name="Sakaguchi M."/>
            <person name="Sakai K."/>
            <person name="Shibata M."/>
            <person name="Shimokawa T."/>
            <person name="Song J."/>
            <person name="Takazaki Y."/>
            <person name="Terasawa K."/>
            <person name="Tsugane M."/>
            <person name="Tsuji K."/>
            <person name="Ueda S."/>
            <person name="Waki K."/>
            <person name="Yamagata H."/>
            <person name="Yamamoto M."/>
            <person name="Yamamoto S."/>
            <person name="Yamane H."/>
            <person name="Yoshiki S."/>
            <person name="Yoshihara R."/>
            <person name="Yukawa K."/>
            <person name="Zhong H."/>
            <person name="Yano M."/>
            <person name="Yuan Q."/>
            <person name="Ouyang S."/>
            <person name="Liu J."/>
            <person name="Jones K.M."/>
            <person name="Gansberger K."/>
            <person name="Moffat K."/>
            <person name="Hill J."/>
            <person name="Bera J."/>
            <person name="Fadrosh D."/>
            <person name="Jin S."/>
            <person name="Johri S."/>
            <person name="Kim M."/>
            <person name="Overton L."/>
            <person name="Reardon M."/>
            <person name="Tsitrin T."/>
            <person name="Vuong H."/>
            <person name="Weaver B."/>
            <person name="Ciecko A."/>
            <person name="Tallon L."/>
            <person name="Jackson J."/>
            <person name="Pai G."/>
            <person name="Aken S.V."/>
            <person name="Utterback T."/>
            <person name="Reidmuller S."/>
            <person name="Feldblyum T."/>
            <person name="Hsiao J."/>
            <person name="Zismann V."/>
            <person name="Iobst S."/>
            <person name="de Vazeille A.R."/>
            <person name="Buell C.R."/>
            <person name="Ying K."/>
            <person name="Li Y."/>
            <person name="Lu T."/>
            <person name="Huang Y."/>
            <person name="Zhao Q."/>
            <person name="Feng Q."/>
            <person name="Zhang L."/>
            <person name="Zhu J."/>
            <person name="Weng Q."/>
            <person name="Mu J."/>
            <person name="Lu Y."/>
            <person name="Fan D."/>
            <person name="Liu Y."/>
            <person name="Guan J."/>
            <person name="Zhang Y."/>
            <person name="Yu S."/>
            <person name="Liu X."/>
            <person name="Zhang Y."/>
            <person name="Hong G."/>
            <person name="Han B."/>
            <person name="Choisne N."/>
            <person name="Demange N."/>
            <person name="Orjeda G."/>
            <person name="Samain S."/>
            <person name="Cattolico L."/>
            <person name="Pelletier E."/>
            <person name="Couloux A."/>
            <person name="Segurens B."/>
            <person name="Wincker P."/>
            <person name="D'Hont A."/>
            <person name="Scarpelli C."/>
            <person name="Weissenbach J."/>
            <person name="Salanoubat M."/>
            <person name="Quetier F."/>
            <person name="Yu Y."/>
            <person name="Kim H.R."/>
            <person name="Rambo T."/>
            <person name="Currie J."/>
            <person name="Collura K."/>
            <person name="Luo M."/>
            <person name="Yang T."/>
            <person name="Ammiraju J.S.S."/>
            <person name="Engler F."/>
            <person name="Soderlund C."/>
            <person name="Wing R.A."/>
            <person name="Palmer L.E."/>
            <person name="de la Bastide M."/>
            <person name="Spiegel L."/>
            <person name="Nascimento L."/>
            <person name="Zutavern T."/>
            <person name="O'Shaughnessy A."/>
            <person name="Dike S."/>
            <person name="Dedhia N."/>
            <person name="Preston R."/>
            <person name="Balija V."/>
            <person name="McCombie W.R."/>
            <person name="Chow T."/>
            <person name="Chen H."/>
            <person name="Chung M."/>
            <person name="Chen C."/>
            <person name="Shaw J."/>
            <person name="Wu H."/>
            <person name="Hsiao K."/>
            <person name="Chao Y."/>
            <person name="Chu M."/>
            <person name="Cheng C."/>
            <person name="Hour A."/>
            <person name="Lee P."/>
            <person name="Lin S."/>
            <person name="Lin Y."/>
            <person name="Liou J."/>
            <person name="Liu S."/>
            <person name="Hsing Y."/>
            <person name="Raghuvanshi S."/>
            <person name="Mohanty A."/>
            <person name="Bharti A.K."/>
            <person name="Gaur A."/>
            <person name="Gupta V."/>
            <person name="Kumar D."/>
            <person name="Ravi V."/>
            <person name="Vij S."/>
            <person name="Kapur A."/>
            <person name="Khurana P."/>
            <person name="Khurana P."/>
            <person name="Khurana J.P."/>
            <person name="Tyagi A.K."/>
            <person name="Gaikwad K."/>
            <person name="Singh A."/>
            <person name="Dalal V."/>
            <person name="Srivastava S."/>
            <person name="Dixit A."/>
            <person name="Pal A.K."/>
            <person name="Ghazi I.A."/>
            <person name="Yadav M."/>
            <person name="Pandit A."/>
            <person name="Bhargava A."/>
            <person name="Sureshbabu K."/>
            <person name="Batra K."/>
            <person name="Sharma T.R."/>
            <person name="Mohapatra T."/>
            <person name="Singh N.K."/>
            <person name="Messing J."/>
            <person name="Nelson A.B."/>
            <person name="Fuks G."/>
            <person name="Kavchok S."/>
            <person name="Keizer G."/>
            <person name="Linton E."/>
            <person name="Llaca V."/>
            <person name="Song R."/>
            <person name="Tanyolac B."/>
            <person name="Young S."/>
            <person name="Ho-Il K."/>
            <person name="Hahn J.H."/>
            <person name="Sangsakoo G."/>
            <person name="Vanavichit A."/>
            <person name="de Mattos Luiz.A.T."/>
            <person name="Zimmer P.D."/>
            <person name="Malone G."/>
            <person name="Dellagostin O."/>
            <person name="de Oliveira A.C."/>
            <person name="Bevan M."/>
            <person name="Bancroft I."/>
            <person name="Minx P."/>
            <person name="Cordum H."/>
            <person name="Wilson R."/>
            <person name="Cheng Z."/>
            <person name="Jin W."/>
            <person name="Jiang J."/>
            <person name="Leong S.A."/>
            <person name="Iwama H."/>
            <person name="Gojobori T."/>
            <person name="Itoh T."/>
            <person name="Niimura Y."/>
            <person name="Fujii Y."/>
            <person name="Habara T."/>
            <person name="Sakai H."/>
            <person name="Sato Y."/>
            <person name="Wilson G."/>
            <person name="Kumar K."/>
            <person name="McCouch S."/>
            <person name="Juretic N."/>
            <person name="Hoen D."/>
            <person name="Wright S."/>
            <person name="Bruskiewich R."/>
            <person name="Bureau T."/>
            <person name="Miyao A."/>
            <person name="Hirochika H."/>
            <person name="Nishikawa T."/>
            <person name="Kadowaki K."/>
            <person name="Sugiura M."/>
            <person name="Burr B."/>
            <person name="Sasaki T."/>
        </authorList>
    </citation>
    <scope>NUCLEOTIDE SEQUENCE [LARGE SCALE GENOMIC DNA]</scope>
    <source>
        <strain evidence="3">cv. Nipponbare</strain>
    </source>
</reference>